<comment type="caution">
    <text evidence="8">The sequence shown here is derived from an EMBL/GenBank/DDBJ whole genome shotgun (WGS) entry which is preliminary data.</text>
</comment>
<dbReference type="OrthoDB" id="9815286at2"/>
<organism evidence="8 9">
    <name type="scientific">Alkaliphilus serpentinus</name>
    <dbReference type="NCBI Taxonomy" id="1482731"/>
    <lineage>
        <taxon>Bacteria</taxon>
        <taxon>Bacillati</taxon>
        <taxon>Bacillota</taxon>
        <taxon>Clostridia</taxon>
        <taxon>Peptostreptococcales</taxon>
        <taxon>Natronincolaceae</taxon>
        <taxon>Alkaliphilus</taxon>
    </lineage>
</organism>
<keyword evidence="3 6" id="KW-0812">Transmembrane</keyword>
<evidence type="ECO:0000313" key="8">
    <source>
        <dbReference type="EMBL" id="KAB3533537.1"/>
    </source>
</evidence>
<evidence type="ECO:0000256" key="4">
    <source>
        <dbReference type="ARBA" id="ARBA00022989"/>
    </source>
</evidence>
<gene>
    <name evidence="8" type="ORF">F8153_00345</name>
</gene>
<evidence type="ECO:0000313" key="9">
    <source>
        <dbReference type="Proteomes" id="UP000465601"/>
    </source>
</evidence>
<keyword evidence="9" id="KW-1185">Reference proteome</keyword>
<protein>
    <submittedName>
        <fullName evidence="8">PspC domain-containing protein</fullName>
    </submittedName>
</protein>
<dbReference type="InterPro" id="IPR052027">
    <property type="entry name" value="PspC"/>
</dbReference>
<feature type="transmembrane region" description="Helical" evidence="6">
    <location>
        <begin position="34"/>
        <end position="59"/>
    </location>
</feature>
<dbReference type="EMBL" id="WBZB01000002">
    <property type="protein sequence ID" value="KAB3533537.1"/>
    <property type="molecule type" value="Genomic_DNA"/>
</dbReference>
<sequence length="63" mass="6741">MKKRLTLSQTDKKISGVCGGIAEYLEIDSTVVRLVYIAVTVFGTAVIGGVIAYFIAAAVMPKY</sequence>
<dbReference type="Pfam" id="PF04024">
    <property type="entry name" value="PspC"/>
    <property type="match status" value="1"/>
</dbReference>
<comment type="subcellular location">
    <subcellularLocation>
        <location evidence="1">Cell membrane</location>
        <topology evidence="1">Single-pass membrane protein</topology>
    </subcellularLocation>
</comment>
<keyword evidence="2" id="KW-1003">Cell membrane</keyword>
<evidence type="ECO:0000256" key="1">
    <source>
        <dbReference type="ARBA" id="ARBA00004162"/>
    </source>
</evidence>
<dbReference type="PANTHER" id="PTHR33885:SF3">
    <property type="entry name" value="PHAGE SHOCK PROTEIN C"/>
    <property type="match status" value="1"/>
</dbReference>
<dbReference type="PANTHER" id="PTHR33885">
    <property type="entry name" value="PHAGE SHOCK PROTEIN C"/>
    <property type="match status" value="1"/>
</dbReference>
<keyword evidence="4 6" id="KW-1133">Transmembrane helix</keyword>
<evidence type="ECO:0000256" key="3">
    <source>
        <dbReference type="ARBA" id="ARBA00022692"/>
    </source>
</evidence>
<proteinExistence type="predicted"/>
<dbReference type="Proteomes" id="UP000465601">
    <property type="component" value="Unassembled WGS sequence"/>
</dbReference>
<accession>A0A833HRN1</accession>
<dbReference type="InterPro" id="IPR007168">
    <property type="entry name" value="Phageshock_PspC_N"/>
</dbReference>
<evidence type="ECO:0000256" key="5">
    <source>
        <dbReference type="ARBA" id="ARBA00023136"/>
    </source>
</evidence>
<reference evidence="8 9" key="1">
    <citation type="submission" date="2019-10" db="EMBL/GenBank/DDBJ databases">
        <title>Alkaliphilus serpentinus sp. nov. and Alkaliphilus pronyensis sp. nov., two novel anaerobic alkaliphilic species isolated from the serpentinized-hosted hydrothermal field of the Prony Bay (New Caledonia).</title>
        <authorList>
            <person name="Postec A."/>
        </authorList>
    </citation>
    <scope>NUCLEOTIDE SEQUENCE [LARGE SCALE GENOMIC DNA]</scope>
    <source>
        <strain evidence="8 9">LacT</strain>
    </source>
</reference>
<dbReference type="AlphaFoldDB" id="A0A833HRN1"/>
<evidence type="ECO:0000256" key="2">
    <source>
        <dbReference type="ARBA" id="ARBA00022475"/>
    </source>
</evidence>
<feature type="domain" description="Phage shock protein PspC N-terminal" evidence="7">
    <location>
        <begin position="3"/>
        <end position="62"/>
    </location>
</feature>
<evidence type="ECO:0000256" key="6">
    <source>
        <dbReference type="SAM" id="Phobius"/>
    </source>
</evidence>
<name>A0A833HRN1_9FIRM</name>
<keyword evidence="5 6" id="KW-0472">Membrane</keyword>
<dbReference type="GO" id="GO:0005886">
    <property type="term" value="C:plasma membrane"/>
    <property type="evidence" value="ECO:0007669"/>
    <property type="project" value="UniProtKB-SubCell"/>
</dbReference>
<evidence type="ECO:0000259" key="7">
    <source>
        <dbReference type="Pfam" id="PF04024"/>
    </source>
</evidence>
<dbReference type="RefSeq" id="WP_151864354.1">
    <property type="nucleotide sequence ID" value="NZ_WBZB01000002.1"/>
</dbReference>